<dbReference type="RefSeq" id="WP_163473001.1">
    <property type="nucleotide sequence ID" value="NZ_JAAGWZ010000002.1"/>
</dbReference>
<protein>
    <recommendedName>
        <fullName evidence="1">Polysaccharide pyruvyl transferase domain-containing protein</fullName>
    </recommendedName>
</protein>
<dbReference type="Proteomes" id="UP000479756">
    <property type="component" value="Unassembled WGS sequence"/>
</dbReference>
<evidence type="ECO:0000259" key="1">
    <source>
        <dbReference type="Pfam" id="PF04230"/>
    </source>
</evidence>
<keyword evidence="3" id="KW-1185">Reference proteome</keyword>
<name>A0A7C9PMY6_9MICO</name>
<dbReference type="AlphaFoldDB" id="A0A7C9PMY6"/>
<feature type="domain" description="Polysaccharide pyruvyl transferase" evidence="1">
    <location>
        <begin position="14"/>
        <end position="332"/>
    </location>
</feature>
<gene>
    <name evidence="2" type="ORF">G3T37_08170</name>
</gene>
<sequence>MVRILIHNSDSPENRGDRAILVGLIDIVRREFPDAEIWSLSPYDARDAEWYGINFLKQSPYSTNLLHWWALLRLARRSDLVLWGGGEILKDYTNRLGLVYWLIKMTLVRLANRTLIGAFQGIGPTSARSSQRMIRACAELCRVFLVRDAESQQKLEAWGTRTPVIASFDPAVMGRATPVEQIAQQRLSEAGVTPEQLRASFGLGLRRWFHYRHGGWLPNRFKRSTPDPAADARLARYKTTVARLADELIERHDLDATFFPMHLEASEGDAAFAAEVVALMTHADRTRIVAADGLSPADYAGVIGATRFFVASRLHSAILATMAGVPSFVLYYVDKGRLYFEQLGLQRYSAPIASVLDDDALAVLEERLDSLVGESAEVKAEIATAIEGMSTRLVADFRSALDVAGVTAR</sequence>
<dbReference type="EMBL" id="JAAGWZ010000002">
    <property type="protein sequence ID" value="NEM91333.1"/>
    <property type="molecule type" value="Genomic_DNA"/>
</dbReference>
<evidence type="ECO:0000313" key="3">
    <source>
        <dbReference type="Proteomes" id="UP000479756"/>
    </source>
</evidence>
<dbReference type="PANTHER" id="PTHR36836">
    <property type="entry name" value="COLANIC ACID BIOSYNTHESIS PROTEIN WCAK"/>
    <property type="match status" value="1"/>
</dbReference>
<accession>A0A7C9PMY6</accession>
<dbReference type="Pfam" id="PF04230">
    <property type="entry name" value="PS_pyruv_trans"/>
    <property type="match status" value="1"/>
</dbReference>
<comment type="caution">
    <text evidence="2">The sequence shown here is derived from an EMBL/GenBank/DDBJ whole genome shotgun (WGS) entry which is preliminary data.</text>
</comment>
<proteinExistence type="predicted"/>
<dbReference type="PANTHER" id="PTHR36836:SF1">
    <property type="entry name" value="COLANIC ACID BIOSYNTHESIS PROTEIN WCAK"/>
    <property type="match status" value="1"/>
</dbReference>
<reference evidence="2 3" key="1">
    <citation type="journal article" date="2014" name="Int. J. Syst. Evol. Microbiol.">
        <title>Description of Galbitalea soli gen. nov., sp. nov., and Frondihabitans sucicola sp. nov.</title>
        <authorList>
            <person name="Kim S.J."/>
            <person name="Lim J.M."/>
            <person name="Ahn J.H."/>
            <person name="Weon H.Y."/>
            <person name="Hamada M."/>
            <person name="Suzuki K."/>
            <person name="Ahn T.Y."/>
            <person name="Kwon S.W."/>
        </authorList>
    </citation>
    <scope>NUCLEOTIDE SEQUENCE [LARGE SCALE GENOMIC DNA]</scope>
    <source>
        <strain evidence="2 3">NBRC 108727</strain>
    </source>
</reference>
<evidence type="ECO:0000313" key="2">
    <source>
        <dbReference type="EMBL" id="NEM91333.1"/>
    </source>
</evidence>
<dbReference type="InterPro" id="IPR007345">
    <property type="entry name" value="Polysacch_pyruvyl_Trfase"/>
</dbReference>
<organism evidence="2 3">
    <name type="scientific">Galbitalea soli</name>
    <dbReference type="NCBI Taxonomy" id="1268042"/>
    <lineage>
        <taxon>Bacteria</taxon>
        <taxon>Bacillati</taxon>
        <taxon>Actinomycetota</taxon>
        <taxon>Actinomycetes</taxon>
        <taxon>Micrococcales</taxon>
        <taxon>Microbacteriaceae</taxon>
        <taxon>Galbitalea</taxon>
    </lineage>
</organism>